<proteinExistence type="predicted"/>
<evidence type="ECO:0000313" key="2">
    <source>
        <dbReference type="Proteomes" id="UP000218887"/>
    </source>
</evidence>
<sequence length="116" mass="13950">METVKVEAKLKFKLGGYGDKLLLKIKFKSPDKILKVYRKLILESTNWDYTYENYKEFNERCLLWFTTDNEGAVREVVQEEVIKYFKGKVEQIEIKEIQKQIKGVKKMEFQIEMKEN</sequence>
<evidence type="ECO:0000313" key="1">
    <source>
        <dbReference type="EMBL" id="PAV30364.1"/>
    </source>
</evidence>
<accession>A0A2A2IGJ3</accession>
<gene>
    <name evidence="1" type="ORF">CIL05_07790</name>
</gene>
<protein>
    <submittedName>
        <fullName evidence="1">Uncharacterized protein</fullName>
    </submittedName>
</protein>
<dbReference type="RefSeq" id="WP_095654966.1">
    <property type="nucleotide sequence ID" value="NZ_NPOA01000004.1"/>
</dbReference>
<dbReference type="EMBL" id="NPOA01000004">
    <property type="protein sequence ID" value="PAV30364.1"/>
    <property type="molecule type" value="Genomic_DNA"/>
</dbReference>
<dbReference type="AlphaFoldDB" id="A0A2A2IGJ3"/>
<name>A0A2A2IGJ3_9BACI</name>
<keyword evidence="2" id="KW-1185">Reference proteome</keyword>
<organism evidence="1 2">
    <name type="scientific">Virgibacillus profundi</name>
    <dbReference type="NCBI Taxonomy" id="2024555"/>
    <lineage>
        <taxon>Bacteria</taxon>
        <taxon>Bacillati</taxon>
        <taxon>Bacillota</taxon>
        <taxon>Bacilli</taxon>
        <taxon>Bacillales</taxon>
        <taxon>Bacillaceae</taxon>
        <taxon>Virgibacillus</taxon>
    </lineage>
</organism>
<comment type="caution">
    <text evidence="1">The sequence shown here is derived from an EMBL/GenBank/DDBJ whole genome shotgun (WGS) entry which is preliminary data.</text>
</comment>
<dbReference type="Proteomes" id="UP000218887">
    <property type="component" value="Unassembled WGS sequence"/>
</dbReference>
<reference evidence="1 2" key="1">
    <citation type="submission" date="2017-08" db="EMBL/GenBank/DDBJ databases">
        <title>Virgibacillus indicus sp. nov. and Virgibacillus profoundi sp. nov, two moderately halophilic bacteria isolated from marine sediment by using the Microfluidic Streak Plate.</title>
        <authorList>
            <person name="Xu B."/>
            <person name="Hu B."/>
            <person name="Wang J."/>
            <person name="Zhu Y."/>
            <person name="Huang L."/>
            <person name="Du W."/>
            <person name="Huang Y."/>
        </authorList>
    </citation>
    <scope>NUCLEOTIDE SEQUENCE [LARGE SCALE GENOMIC DNA]</scope>
    <source>
        <strain evidence="1 2">IO3-P3-H5</strain>
    </source>
</reference>